<dbReference type="PANTHER" id="PTHR43701">
    <property type="entry name" value="MEMBRANE TRANSPORTER PROTEIN MJ0441-RELATED"/>
    <property type="match status" value="1"/>
</dbReference>
<reference evidence="8" key="1">
    <citation type="submission" date="2011-05" db="EMBL/GenBank/DDBJ databases">
        <title>Complete sequence of Desulfotomaculum ruminis DSM 2154.</title>
        <authorList>
            <person name="Lucas S."/>
            <person name="Copeland A."/>
            <person name="Lapidus A."/>
            <person name="Cheng J.-F."/>
            <person name="Goodwin L."/>
            <person name="Pitluck S."/>
            <person name="Lu M."/>
            <person name="Detter J.C."/>
            <person name="Han C."/>
            <person name="Tapia R."/>
            <person name="Land M."/>
            <person name="Hauser L."/>
            <person name="Kyrpides N."/>
            <person name="Ivanova N."/>
            <person name="Mikhailova N."/>
            <person name="Pagani I."/>
            <person name="Stams A.J.M."/>
            <person name="Plugge C.M."/>
            <person name="Muyzer G."/>
            <person name="Kuever J."/>
            <person name="Parshina S.N."/>
            <person name="Ivanova A.E."/>
            <person name="Nazina T.N."/>
            <person name="Brambilla E."/>
            <person name="Spring S."/>
            <person name="Klenk H.-P."/>
            <person name="Woyke T."/>
        </authorList>
    </citation>
    <scope>NUCLEOTIDE SEQUENCE [LARGE SCALE GENOMIC DNA]</scope>
    <source>
        <strain evidence="8">ATCC 23193 / DSM 2154 / NCIB 8452 / DL</strain>
    </source>
</reference>
<dbReference type="Proteomes" id="UP000009234">
    <property type="component" value="Chromosome"/>
</dbReference>
<keyword evidence="3 6" id="KW-0812">Transmembrane</keyword>
<dbReference type="eggNOG" id="COG0730">
    <property type="taxonomic scope" value="Bacteria"/>
</dbReference>
<dbReference type="InterPro" id="IPR002781">
    <property type="entry name" value="TM_pro_TauE-like"/>
</dbReference>
<dbReference type="InterPro" id="IPR051598">
    <property type="entry name" value="TSUP/Inactive_protease-like"/>
</dbReference>
<feature type="transmembrane region" description="Helical" evidence="6">
    <location>
        <begin position="259"/>
        <end position="279"/>
    </location>
</feature>
<gene>
    <name evidence="7" type="ordered locus">Desru_1050</name>
</gene>
<dbReference type="EMBL" id="CP002780">
    <property type="protein sequence ID" value="AEG59325.1"/>
    <property type="molecule type" value="Genomic_DNA"/>
</dbReference>
<protein>
    <recommendedName>
        <fullName evidence="6">Probable membrane transporter protein</fullName>
    </recommendedName>
</protein>
<name>F6DLA4_DESRL</name>
<proteinExistence type="inferred from homology"/>
<dbReference type="GO" id="GO:0005886">
    <property type="term" value="C:plasma membrane"/>
    <property type="evidence" value="ECO:0007669"/>
    <property type="project" value="UniProtKB-SubCell"/>
</dbReference>
<organism evidence="7 8">
    <name type="scientific">Desulforamulus ruminis (strain ATCC 23193 / DSM 2154 / NCIMB 8452 / DL)</name>
    <name type="common">Desulfotomaculum ruminis</name>
    <dbReference type="NCBI Taxonomy" id="696281"/>
    <lineage>
        <taxon>Bacteria</taxon>
        <taxon>Bacillati</taxon>
        <taxon>Bacillota</taxon>
        <taxon>Clostridia</taxon>
        <taxon>Eubacteriales</taxon>
        <taxon>Peptococcaceae</taxon>
        <taxon>Desulforamulus</taxon>
    </lineage>
</organism>
<accession>F6DLA4</accession>
<evidence type="ECO:0000256" key="1">
    <source>
        <dbReference type="ARBA" id="ARBA00004141"/>
    </source>
</evidence>
<evidence type="ECO:0000256" key="4">
    <source>
        <dbReference type="ARBA" id="ARBA00022989"/>
    </source>
</evidence>
<reference evidence="7 8" key="2">
    <citation type="journal article" date="2012" name="Stand. Genomic Sci.">
        <title>Complete genome sequence of the sulfate-reducing firmicute Desulfotomaculum ruminis type strain (DL(T)).</title>
        <authorList>
            <person name="Spring S."/>
            <person name="Visser M."/>
            <person name="Lu M."/>
            <person name="Copeland A."/>
            <person name="Lapidus A."/>
            <person name="Lucas S."/>
            <person name="Cheng J.F."/>
            <person name="Han C."/>
            <person name="Tapia R."/>
            <person name="Goodwin L.A."/>
            <person name="Pitluck S."/>
            <person name="Ivanova N."/>
            <person name="Land M."/>
            <person name="Hauser L."/>
            <person name="Larimer F."/>
            <person name="Rohde M."/>
            <person name="Goker M."/>
            <person name="Detter J.C."/>
            <person name="Kyrpides N.C."/>
            <person name="Woyke T."/>
            <person name="Schaap P.J."/>
            <person name="Plugge C.M."/>
            <person name="Muyzer G."/>
            <person name="Kuever J."/>
            <person name="Pereira I.A."/>
            <person name="Parshina S.N."/>
            <person name="Bernier-Latmani R."/>
            <person name="Stams A.J."/>
            <person name="Klenk H.P."/>
        </authorList>
    </citation>
    <scope>NUCLEOTIDE SEQUENCE [LARGE SCALE GENOMIC DNA]</scope>
    <source>
        <strain evidence="8">ATCC 23193 / DSM 2154 / NCIB 8452 / DL</strain>
    </source>
</reference>
<dbReference type="OrthoDB" id="9793791at2"/>
<keyword evidence="8" id="KW-1185">Reference proteome</keyword>
<dbReference type="KEGG" id="dru:Desru_1050"/>
<feature type="transmembrane region" description="Helical" evidence="6">
    <location>
        <begin position="291"/>
        <end position="309"/>
    </location>
</feature>
<feature type="transmembrane region" description="Helical" evidence="6">
    <location>
        <begin position="12"/>
        <end position="39"/>
    </location>
</feature>
<evidence type="ECO:0000256" key="2">
    <source>
        <dbReference type="ARBA" id="ARBA00009142"/>
    </source>
</evidence>
<dbReference type="AlphaFoldDB" id="F6DLA4"/>
<feature type="transmembrane region" description="Helical" evidence="6">
    <location>
        <begin position="78"/>
        <end position="99"/>
    </location>
</feature>
<keyword evidence="5 6" id="KW-0472">Membrane</keyword>
<feature type="transmembrane region" description="Helical" evidence="6">
    <location>
        <begin position="195"/>
        <end position="220"/>
    </location>
</feature>
<evidence type="ECO:0000313" key="8">
    <source>
        <dbReference type="Proteomes" id="UP000009234"/>
    </source>
</evidence>
<comment type="subcellular location">
    <subcellularLocation>
        <location evidence="6">Cell membrane</location>
        <topology evidence="6">Multi-pass membrane protein</topology>
    </subcellularLocation>
    <subcellularLocation>
        <location evidence="1">Membrane</location>
        <topology evidence="1">Multi-pass membrane protein</topology>
    </subcellularLocation>
</comment>
<dbReference type="PANTHER" id="PTHR43701:SF2">
    <property type="entry name" value="MEMBRANE TRANSPORTER PROTEIN YJNA-RELATED"/>
    <property type="match status" value="1"/>
</dbReference>
<evidence type="ECO:0000256" key="6">
    <source>
        <dbReference type="RuleBase" id="RU363041"/>
    </source>
</evidence>
<keyword evidence="6" id="KW-1003">Cell membrane</keyword>
<dbReference type="STRING" id="696281.Desru_1050"/>
<keyword evidence="4 6" id="KW-1133">Transmembrane helix</keyword>
<feature type="transmembrane region" description="Helical" evidence="6">
    <location>
        <begin position="226"/>
        <end position="247"/>
    </location>
</feature>
<comment type="similarity">
    <text evidence="2 6">Belongs to the 4-toluene sulfonate uptake permease (TSUP) (TC 2.A.102) family.</text>
</comment>
<evidence type="ECO:0000256" key="3">
    <source>
        <dbReference type="ARBA" id="ARBA00022692"/>
    </source>
</evidence>
<sequence length="317" mass="34035">MHFSMAGVDASPIALILWGIFVGYVFTTVGAAGGILAGVGHMTVFGIKKANMVKPMNQVLTLVSPIVGTPLYLREKRIVVPTAVALGLGGIIGALIGSYFSSNFLAEMKTFQPYFGFFTLLISFRLFYECTQKFMESQKSVKEANKAFAAKVKELKAAGKLNEIKEIGVKFSQIGMQNTFTFAGQEFKYNALTPFITGIIVAIISASLGVGGGFLLVPFMTSIMGFPMYIVAGTSVLSILVSSLTSIANYINMGSQMDLSFLAFELVGVAIGTVVAAHLSKFIDGRKLKYFLAFVLLYVGIKYMFGPMIKAATGIGI</sequence>
<evidence type="ECO:0000313" key="7">
    <source>
        <dbReference type="EMBL" id="AEG59325.1"/>
    </source>
</evidence>
<dbReference type="Pfam" id="PF01925">
    <property type="entry name" value="TauE"/>
    <property type="match status" value="1"/>
</dbReference>
<dbReference type="HOGENOM" id="CLU_060708_0_0_9"/>
<evidence type="ECO:0000256" key="5">
    <source>
        <dbReference type="ARBA" id="ARBA00023136"/>
    </source>
</evidence>
<dbReference type="RefSeq" id="WP_013841096.1">
    <property type="nucleotide sequence ID" value="NC_015589.1"/>
</dbReference>